<organism evidence="12">
    <name type="scientific">Anthurium amnicola</name>
    <dbReference type="NCBI Taxonomy" id="1678845"/>
    <lineage>
        <taxon>Eukaryota</taxon>
        <taxon>Viridiplantae</taxon>
        <taxon>Streptophyta</taxon>
        <taxon>Embryophyta</taxon>
        <taxon>Tracheophyta</taxon>
        <taxon>Spermatophyta</taxon>
        <taxon>Magnoliopsida</taxon>
        <taxon>Liliopsida</taxon>
        <taxon>Araceae</taxon>
        <taxon>Pothoideae</taxon>
        <taxon>Potheae</taxon>
        <taxon>Anthurium</taxon>
    </lineage>
</organism>
<evidence type="ECO:0000256" key="6">
    <source>
        <dbReference type="ARBA" id="ARBA00022989"/>
    </source>
</evidence>
<gene>
    <name evidence="12" type="primary">SYP81_0</name>
    <name evidence="12" type="ORF">g.89180</name>
</gene>
<protein>
    <submittedName>
        <fullName evidence="12">Syntaxin-81</fullName>
    </submittedName>
</protein>
<reference evidence="12" key="1">
    <citation type="submission" date="2015-07" db="EMBL/GenBank/DDBJ databases">
        <title>Transcriptome Assembly of Anthurium amnicola.</title>
        <authorList>
            <person name="Suzuki J."/>
        </authorList>
    </citation>
    <scope>NUCLEOTIDE SEQUENCE</scope>
</reference>
<dbReference type="FunFam" id="1.20.5.110:FF:000039">
    <property type="entry name" value="Syntaxin-81 like"/>
    <property type="match status" value="1"/>
</dbReference>
<dbReference type="GO" id="GO:0015031">
    <property type="term" value="P:protein transport"/>
    <property type="evidence" value="ECO:0007669"/>
    <property type="project" value="UniProtKB-KW"/>
</dbReference>
<evidence type="ECO:0000256" key="10">
    <source>
        <dbReference type="SAM" id="Phobius"/>
    </source>
</evidence>
<dbReference type="PANTHER" id="PTHR15959:SF0">
    <property type="entry name" value="SYNTAXIN-18"/>
    <property type="match status" value="1"/>
</dbReference>
<feature type="region of interest" description="Disordered" evidence="9">
    <location>
        <begin position="177"/>
        <end position="202"/>
    </location>
</feature>
<evidence type="ECO:0000256" key="1">
    <source>
        <dbReference type="ARBA" id="ARBA00004211"/>
    </source>
</evidence>
<keyword evidence="8 10" id="KW-0472">Membrane</keyword>
<keyword evidence="3" id="KW-0813">Transport</keyword>
<comment type="similarity">
    <text evidence="2">Belongs to the syntaxin family.</text>
</comment>
<evidence type="ECO:0000256" key="2">
    <source>
        <dbReference type="ARBA" id="ARBA00009063"/>
    </source>
</evidence>
<dbReference type="Pfam" id="PF10496">
    <property type="entry name" value="Syntaxin-18_N"/>
    <property type="match status" value="1"/>
</dbReference>
<dbReference type="GO" id="GO:0005783">
    <property type="term" value="C:endoplasmic reticulum"/>
    <property type="evidence" value="ECO:0007669"/>
    <property type="project" value="TreeGrafter"/>
</dbReference>
<dbReference type="Gene3D" id="1.20.5.110">
    <property type="match status" value="1"/>
</dbReference>
<dbReference type="SUPFAM" id="SSF47661">
    <property type="entry name" value="t-snare proteins"/>
    <property type="match status" value="1"/>
</dbReference>
<evidence type="ECO:0000256" key="9">
    <source>
        <dbReference type="SAM" id="MobiDB-lite"/>
    </source>
</evidence>
<evidence type="ECO:0000313" key="12">
    <source>
        <dbReference type="EMBL" id="JAT58333.1"/>
    </source>
</evidence>
<dbReference type="PANTHER" id="PTHR15959">
    <property type="entry name" value="SYNTAXIN-18"/>
    <property type="match status" value="1"/>
</dbReference>
<keyword evidence="6 10" id="KW-1133">Transmembrane helix</keyword>
<evidence type="ECO:0000256" key="7">
    <source>
        <dbReference type="ARBA" id="ARBA00023054"/>
    </source>
</evidence>
<evidence type="ECO:0000256" key="3">
    <source>
        <dbReference type="ARBA" id="ARBA00022448"/>
    </source>
</evidence>
<dbReference type="GO" id="GO:0006890">
    <property type="term" value="P:retrograde vesicle-mediated transport, Golgi to endoplasmic reticulum"/>
    <property type="evidence" value="ECO:0007669"/>
    <property type="project" value="TreeGrafter"/>
</dbReference>
<evidence type="ECO:0000256" key="5">
    <source>
        <dbReference type="ARBA" id="ARBA00022927"/>
    </source>
</evidence>
<sequence>MAKSRDRTEDFKDAVHSVALSMGYSESKLAALMASLIMHKPPQRSPFIKAALKTLECIEALNQFIVKHRKDYVDLHRTTEQERDGIEHEVSIFIKTCKDQIDVLKNKIVDDGNNITSKSWLAIRDNNSHADVVAHKHGVVLILSERLHSVTSQFDRLRSMRFQDAVNRAMPRRKFQRFSESKSLDASKSNQTNPLELGEQDPVSARVRMQGQLLDDETRALQSELSSLLDAVQETETKMVEMSALNHLMSTHVLQQAQQIEHLYEQAVEATKNVEGGNKELSQAIQRNSSSRTFLLLFLFVLTFSILFLDWYN</sequence>
<dbReference type="InterPro" id="IPR010989">
    <property type="entry name" value="SNARE"/>
</dbReference>
<feature type="transmembrane region" description="Helical" evidence="10">
    <location>
        <begin position="294"/>
        <end position="312"/>
    </location>
</feature>
<dbReference type="AlphaFoldDB" id="A0A1D1YUI3"/>
<keyword evidence="7" id="KW-0175">Coiled coil</keyword>
<keyword evidence="4 10" id="KW-0812">Transmembrane</keyword>
<dbReference type="EMBL" id="GDJX01009603">
    <property type="protein sequence ID" value="JAT58333.1"/>
    <property type="molecule type" value="Transcribed_RNA"/>
</dbReference>
<evidence type="ECO:0000256" key="8">
    <source>
        <dbReference type="ARBA" id="ARBA00023136"/>
    </source>
</evidence>
<evidence type="ECO:0000256" key="4">
    <source>
        <dbReference type="ARBA" id="ARBA00022692"/>
    </source>
</evidence>
<evidence type="ECO:0000259" key="11">
    <source>
        <dbReference type="Pfam" id="PF10496"/>
    </source>
</evidence>
<keyword evidence="5" id="KW-0653">Protein transport</keyword>
<accession>A0A1D1YUI3</accession>
<dbReference type="GO" id="GO:0031201">
    <property type="term" value="C:SNARE complex"/>
    <property type="evidence" value="ECO:0007669"/>
    <property type="project" value="TreeGrafter"/>
</dbReference>
<proteinExistence type="inferred from homology"/>
<feature type="domain" description="SNARE-complex protein Syntaxin-18 N-terminal" evidence="11">
    <location>
        <begin position="5"/>
        <end position="86"/>
    </location>
</feature>
<name>A0A1D1YUI3_9ARAE</name>
<dbReference type="InterPro" id="IPR019529">
    <property type="entry name" value="Syntaxin-18_N"/>
</dbReference>
<comment type="subcellular location">
    <subcellularLocation>
        <location evidence="1">Membrane</location>
        <topology evidence="1">Single-pass type IV membrane protein</topology>
    </subcellularLocation>
</comment>